<accession>A0A7S5R838</accession>
<dbReference type="InterPro" id="IPR009044">
    <property type="entry name" value="ssDNA-bd_transcriptional_reg"/>
</dbReference>
<dbReference type="GO" id="GO:0003677">
    <property type="term" value="F:DNA binding"/>
    <property type="evidence" value="ECO:0007669"/>
    <property type="project" value="InterPro"/>
</dbReference>
<evidence type="ECO:0000313" key="2">
    <source>
        <dbReference type="EMBL" id="QIG72742.1"/>
    </source>
</evidence>
<reference evidence="2 3" key="1">
    <citation type="submission" date="2020-01" db="EMBL/GenBank/DDBJ databases">
        <title>Patterns of diversity and host range of bacteriophage communities associated with bean-nodulatin bacteria.</title>
        <authorList>
            <person name="Vann Cauwenberghe J."/>
            <person name="Santamaria R.I."/>
            <person name="Bustos P."/>
            <person name="Juarez S."/>
            <person name="Gonzalez V."/>
        </authorList>
    </citation>
    <scope>NUCLEOTIDE SEQUENCE [LARGE SCALE GENOMIC DNA]</scope>
    <source>
        <strain evidence="3">RHph</strain>
    </source>
</reference>
<dbReference type="InterPro" id="IPR003173">
    <property type="entry name" value="PC4_C"/>
</dbReference>
<keyword evidence="3" id="KW-1185">Reference proteome</keyword>
<dbReference type="Proteomes" id="UP000655883">
    <property type="component" value="Segment"/>
</dbReference>
<gene>
    <name evidence="2" type="ORF">EVB97_184</name>
</gene>
<dbReference type="EMBL" id="MN988525">
    <property type="protein sequence ID" value="QIG72742.1"/>
    <property type="molecule type" value="Genomic_DNA"/>
</dbReference>
<dbReference type="GO" id="GO:0006355">
    <property type="term" value="P:regulation of DNA-templated transcription"/>
    <property type="evidence" value="ECO:0007669"/>
    <property type="project" value="InterPro"/>
</dbReference>
<dbReference type="SUPFAM" id="SSF54447">
    <property type="entry name" value="ssDNA-binding transcriptional regulator domain"/>
    <property type="match status" value="1"/>
</dbReference>
<dbReference type="Gene3D" id="2.30.31.10">
    <property type="entry name" value="Transcriptional Coactivator Pc4, Chain A"/>
    <property type="match status" value="1"/>
</dbReference>
<protein>
    <submittedName>
        <fullName evidence="2">Transcriptional coactivator protein</fullName>
    </submittedName>
</protein>
<feature type="domain" description="Transcriptional coactivator p15 (PC4) C-terminal" evidence="1">
    <location>
        <begin position="13"/>
        <end position="59"/>
    </location>
</feature>
<evidence type="ECO:0000259" key="1">
    <source>
        <dbReference type="Pfam" id="PF02229"/>
    </source>
</evidence>
<name>A0A7S5R838_9CAUD</name>
<evidence type="ECO:0000313" key="3">
    <source>
        <dbReference type="Proteomes" id="UP000655883"/>
    </source>
</evidence>
<dbReference type="Pfam" id="PF02229">
    <property type="entry name" value="PC4"/>
    <property type="match status" value="1"/>
</dbReference>
<organism evidence="2 3">
    <name type="scientific">Rhizobium phage RHph_Y65</name>
    <dbReference type="NCBI Taxonomy" id="2509785"/>
    <lineage>
        <taxon>Viruses</taxon>
        <taxon>Duplodnaviria</taxon>
        <taxon>Heunggongvirae</taxon>
        <taxon>Uroviricota</taxon>
        <taxon>Caudoviricetes</taxon>
        <taxon>Kleczkowskaviridae</taxon>
        <taxon>Cuauhnahuacvirus</taxon>
        <taxon>Cuauhnahuacvirus Y65</taxon>
    </lineage>
</organism>
<sequence>MSDNFFEYAKSHNNKTVMTIKDFKGKKYLDIREKFFDGTNWHYTKKGVSIPIEEMEQLSKDLEELKRNTA</sequence>
<proteinExistence type="predicted"/>